<gene>
    <name evidence="1" type="ORF">XENOCAPTIV_011774</name>
</gene>
<dbReference type="PANTHER" id="PTHR19297:SF178">
    <property type="entry name" value="BETA-1,3-GALACTOSYL-O-GLYCOSYL-GLYCOPROTEIN BETA-1,6-N-ACETYLGLUCOSAMINYLTRANSFERASE 7"/>
    <property type="match status" value="1"/>
</dbReference>
<feature type="non-terminal residue" evidence="1">
    <location>
        <position position="1"/>
    </location>
</feature>
<keyword evidence="2" id="KW-1185">Reference proteome</keyword>
<accession>A0ABV0SAG0</accession>
<proteinExistence type="predicted"/>
<organism evidence="1 2">
    <name type="scientific">Xenoophorus captivus</name>
    <dbReference type="NCBI Taxonomy" id="1517983"/>
    <lineage>
        <taxon>Eukaryota</taxon>
        <taxon>Metazoa</taxon>
        <taxon>Chordata</taxon>
        <taxon>Craniata</taxon>
        <taxon>Vertebrata</taxon>
        <taxon>Euteleostomi</taxon>
        <taxon>Actinopterygii</taxon>
        <taxon>Neopterygii</taxon>
        <taxon>Teleostei</taxon>
        <taxon>Neoteleostei</taxon>
        <taxon>Acanthomorphata</taxon>
        <taxon>Ovalentaria</taxon>
        <taxon>Atherinomorphae</taxon>
        <taxon>Cyprinodontiformes</taxon>
        <taxon>Goodeidae</taxon>
        <taxon>Xenoophorus</taxon>
    </lineage>
</organism>
<evidence type="ECO:0008006" key="3">
    <source>
        <dbReference type="Google" id="ProtNLM"/>
    </source>
</evidence>
<dbReference type="EMBL" id="JAHRIN010075870">
    <property type="protein sequence ID" value="MEQ2217479.1"/>
    <property type="molecule type" value="Genomic_DNA"/>
</dbReference>
<sequence length="77" mass="8865">HYLRDICVFGVEDVPWIIEKKGMFANKFESNTSPEALDCLEEWHRNNVLNHATVPIDPSWLLHSQISSNSSLLKQQS</sequence>
<protein>
    <recommendedName>
        <fullName evidence="3">MHC class II antigen</fullName>
    </recommendedName>
</protein>
<dbReference type="PANTHER" id="PTHR19297">
    <property type="entry name" value="GLYCOSYLTRANSFERASE 14 FAMILY MEMBER"/>
    <property type="match status" value="1"/>
</dbReference>
<comment type="caution">
    <text evidence="1">The sequence shown here is derived from an EMBL/GenBank/DDBJ whole genome shotgun (WGS) entry which is preliminary data.</text>
</comment>
<evidence type="ECO:0000313" key="1">
    <source>
        <dbReference type="EMBL" id="MEQ2217479.1"/>
    </source>
</evidence>
<dbReference type="Proteomes" id="UP001434883">
    <property type="component" value="Unassembled WGS sequence"/>
</dbReference>
<name>A0ABV0SAG0_9TELE</name>
<evidence type="ECO:0000313" key="2">
    <source>
        <dbReference type="Proteomes" id="UP001434883"/>
    </source>
</evidence>
<reference evidence="1 2" key="1">
    <citation type="submission" date="2021-06" db="EMBL/GenBank/DDBJ databases">
        <authorList>
            <person name="Palmer J.M."/>
        </authorList>
    </citation>
    <scope>NUCLEOTIDE SEQUENCE [LARGE SCALE GENOMIC DNA]</scope>
    <source>
        <strain evidence="1 2">XC_2019</strain>
        <tissue evidence="1">Muscle</tissue>
    </source>
</reference>